<reference evidence="8 9" key="1">
    <citation type="submission" date="2021-09" db="EMBL/GenBank/DDBJ databases">
        <title>Isoptericola luteus sp. nov., a novel bacterium isolated from Harbin, the capital city of Heilongjiang province.</title>
        <authorList>
            <person name="Li J."/>
        </authorList>
    </citation>
    <scope>NUCLEOTIDE SEQUENCE [LARGE SCALE GENOMIC DNA]</scope>
    <source>
        <strain evidence="8 9">NEAU-Y5</strain>
    </source>
</reference>
<keyword evidence="5" id="KW-0418">Kinase</keyword>
<proteinExistence type="predicted"/>
<accession>A0ABS7ZG49</accession>
<dbReference type="SMART" id="SM01012">
    <property type="entry name" value="ANTAR"/>
    <property type="match status" value="1"/>
</dbReference>
<comment type="catalytic activity">
    <reaction evidence="1">
        <text>ATP + protein L-histidine = ADP + protein N-phospho-L-histidine.</text>
        <dbReference type="EC" id="2.7.13.3"/>
    </reaction>
</comment>
<dbReference type="RefSeq" id="WP_225565758.1">
    <property type="nucleotide sequence ID" value="NZ_JAIXCQ010000007.1"/>
</dbReference>
<evidence type="ECO:0000256" key="1">
    <source>
        <dbReference type="ARBA" id="ARBA00000085"/>
    </source>
</evidence>
<dbReference type="InterPro" id="IPR035965">
    <property type="entry name" value="PAS-like_dom_sf"/>
</dbReference>
<name>A0ABS7ZG49_9MICO</name>
<comment type="caution">
    <text evidence="8">The sequence shown here is derived from an EMBL/GenBank/DDBJ whole genome shotgun (WGS) entry which is preliminary data.</text>
</comment>
<dbReference type="PROSITE" id="PS50921">
    <property type="entry name" value="ANTAR"/>
    <property type="match status" value="1"/>
</dbReference>
<evidence type="ECO:0000256" key="5">
    <source>
        <dbReference type="ARBA" id="ARBA00022777"/>
    </source>
</evidence>
<dbReference type="EMBL" id="JAIXCQ010000007">
    <property type="protein sequence ID" value="MCA5893996.1"/>
    <property type="molecule type" value="Genomic_DNA"/>
</dbReference>
<dbReference type="InterPro" id="IPR052162">
    <property type="entry name" value="Sensor_kinase/Photoreceptor"/>
</dbReference>
<dbReference type="InterPro" id="IPR000014">
    <property type="entry name" value="PAS"/>
</dbReference>
<sequence length="236" mass="26117">MSQSFNDSPLERVLALGDATRVGQYRVDLATEQWWWSDETFRIHGFEPGEVVPTTAMVLAHKHPEDRDRVRHVLDDARRDGEPFATVHRIVDANGSDHVVSIVGQGQRDGDGQVVALVGYVLDLSSSVKRYAAQQADDSIRAAAQSRSTIEQAKGIIRLALNIGGDEAFEVLRHYSNVTNVRVRELAAALVEQAQGTSEPHERLAPLLDALQDATHRVRNHSVTGPRRQQHELPAS</sequence>
<dbReference type="PANTHER" id="PTHR43304">
    <property type="entry name" value="PHYTOCHROME-LIKE PROTEIN CPH1"/>
    <property type="match status" value="1"/>
</dbReference>
<dbReference type="InterPro" id="IPR005561">
    <property type="entry name" value="ANTAR"/>
</dbReference>
<feature type="domain" description="ANTAR" evidence="7">
    <location>
        <begin position="130"/>
        <end position="191"/>
    </location>
</feature>
<organism evidence="8 9">
    <name type="scientific">Isoptericola luteus</name>
    <dbReference type="NCBI Taxonomy" id="2879484"/>
    <lineage>
        <taxon>Bacteria</taxon>
        <taxon>Bacillati</taxon>
        <taxon>Actinomycetota</taxon>
        <taxon>Actinomycetes</taxon>
        <taxon>Micrococcales</taxon>
        <taxon>Promicromonosporaceae</taxon>
        <taxon>Isoptericola</taxon>
    </lineage>
</organism>
<dbReference type="Gene3D" id="1.10.10.10">
    <property type="entry name" value="Winged helix-like DNA-binding domain superfamily/Winged helix DNA-binding domain"/>
    <property type="match status" value="1"/>
</dbReference>
<evidence type="ECO:0000256" key="4">
    <source>
        <dbReference type="ARBA" id="ARBA00022679"/>
    </source>
</evidence>
<dbReference type="Pfam" id="PF03861">
    <property type="entry name" value="ANTAR"/>
    <property type="match status" value="1"/>
</dbReference>
<dbReference type="Gene3D" id="3.30.450.20">
    <property type="entry name" value="PAS domain"/>
    <property type="match status" value="1"/>
</dbReference>
<dbReference type="EC" id="2.7.13.3" evidence="2"/>
<keyword evidence="4" id="KW-0808">Transferase</keyword>
<dbReference type="SUPFAM" id="SSF52172">
    <property type="entry name" value="CheY-like"/>
    <property type="match status" value="1"/>
</dbReference>
<dbReference type="Pfam" id="PF08447">
    <property type="entry name" value="PAS_3"/>
    <property type="match status" value="1"/>
</dbReference>
<gene>
    <name evidence="8" type="ORF">LEP48_11650</name>
</gene>
<dbReference type="PROSITE" id="PS50112">
    <property type="entry name" value="PAS"/>
    <property type="match status" value="1"/>
</dbReference>
<dbReference type="InterPro" id="IPR013655">
    <property type="entry name" value="PAS_fold_3"/>
</dbReference>
<evidence type="ECO:0000313" key="9">
    <source>
        <dbReference type="Proteomes" id="UP001319870"/>
    </source>
</evidence>
<protein>
    <recommendedName>
        <fullName evidence="2">histidine kinase</fullName>
        <ecNumber evidence="2">2.7.13.3</ecNumber>
    </recommendedName>
</protein>
<dbReference type="Proteomes" id="UP001319870">
    <property type="component" value="Unassembled WGS sequence"/>
</dbReference>
<keyword evidence="9" id="KW-1185">Reference proteome</keyword>
<dbReference type="SUPFAM" id="SSF55785">
    <property type="entry name" value="PYP-like sensor domain (PAS domain)"/>
    <property type="match status" value="1"/>
</dbReference>
<evidence type="ECO:0000259" key="6">
    <source>
        <dbReference type="PROSITE" id="PS50112"/>
    </source>
</evidence>
<dbReference type="Gene3D" id="2.10.70.100">
    <property type="match status" value="1"/>
</dbReference>
<dbReference type="InterPro" id="IPR011006">
    <property type="entry name" value="CheY-like_superfamily"/>
</dbReference>
<dbReference type="CDD" id="cd00130">
    <property type="entry name" value="PAS"/>
    <property type="match status" value="1"/>
</dbReference>
<dbReference type="PANTHER" id="PTHR43304:SF1">
    <property type="entry name" value="PAC DOMAIN-CONTAINING PROTEIN"/>
    <property type="match status" value="1"/>
</dbReference>
<evidence type="ECO:0000313" key="8">
    <source>
        <dbReference type="EMBL" id="MCA5893996.1"/>
    </source>
</evidence>
<dbReference type="InterPro" id="IPR036388">
    <property type="entry name" value="WH-like_DNA-bd_sf"/>
</dbReference>
<evidence type="ECO:0000256" key="3">
    <source>
        <dbReference type="ARBA" id="ARBA00022553"/>
    </source>
</evidence>
<evidence type="ECO:0000256" key="2">
    <source>
        <dbReference type="ARBA" id="ARBA00012438"/>
    </source>
</evidence>
<keyword evidence="3" id="KW-0597">Phosphoprotein</keyword>
<evidence type="ECO:0000259" key="7">
    <source>
        <dbReference type="PROSITE" id="PS50921"/>
    </source>
</evidence>
<feature type="domain" description="PAS" evidence="6">
    <location>
        <begin position="36"/>
        <end position="81"/>
    </location>
</feature>